<gene>
    <name evidence="1" type="ORF">QPM17_16095</name>
</gene>
<evidence type="ECO:0008006" key="3">
    <source>
        <dbReference type="Google" id="ProtNLM"/>
    </source>
</evidence>
<dbReference type="RefSeq" id="WP_285391899.1">
    <property type="nucleotide sequence ID" value="NZ_JASSVS010000008.1"/>
</dbReference>
<proteinExistence type="predicted"/>
<protein>
    <recommendedName>
        <fullName evidence="3">Translational machinery protein</fullName>
    </recommendedName>
</protein>
<dbReference type="SUPFAM" id="SSF53137">
    <property type="entry name" value="Translational machinery components"/>
    <property type="match status" value="1"/>
</dbReference>
<dbReference type="Proteomes" id="UP001227964">
    <property type="component" value="Unassembled WGS sequence"/>
</dbReference>
<keyword evidence="2" id="KW-1185">Reference proteome</keyword>
<reference evidence="1 2" key="1">
    <citation type="submission" date="2023-06" db="EMBL/GenBank/DDBJ databases">
        <title>Marinobacter azerbaijanicus a moderately halophilic, isolated from Urmia Lake in Azerbaijan region of Iran.</title>
        <authorList>
            <person name="Sanchez-Porro C."/>
            <person name="Aghdam E.M."/>
            <person name="Saheb S.M."/>
            <person name="Tarhriz V."/>
            <person name="Kazemi E."/>
            <person name="Ammozegar M.A."/>
            <person name="Ventosa A."/>
            <person name="Hejazi M.S."/>
        </authorList>
    </citation>
    <scope>NUCLEOTIDE SEQUENCE [LARGE SCALE GENOMIC DNA]</scope>
    <source>
        <strain evidence="1 2">TBZ242</strain>
    </source>
</reference>
<comment type="caution">
    <text evidence="1">The sequence shown here is derived from an EMBL/GenBank/DDBJ whole genome shotgun (WGS) entry which is preliminary data.</text>
</comment>
<organism evidence="1 2">
    <name type="scientific">Marinobacter azerbaijanicus</name>
    <dbReference type="NCBI Taxonomy" id="3050455"/>
    <lineage>
        <taxon>Bacteria</taxon>
        <taxon>Pseudomonadati</taxon>
        <taxon>Pseudomonadota</taxon>
        <taxon>Gammaproteobacteria</taxon>
        <taxon>Pseudomonadales</taxon>
        <taxon>Marinobacteraceae</taxon>
        <taxon>Marinobacter</taxon>
    </lineage>
</organism>
<evidence type="ECO:0000313" key="2">
    <source>
        <dbReference type="Proteomes" id="UP001227964"/>
    </source>
</evidence>
<sequence length="125" mass="14437">MSILAGIWMDHRKAVTVILGSENLDMSIIESNEESVSETLERPRRMAPHARHDVEINRYFDKILRRIKAADELVLIGPGEAKRQFISFLMLQRSAIKLRECMPVGCMTNSEVAQHVCRVFNRSYY</sequence>
<dbReference type="InterPro" id="IPR042226">
    <property type="entry name" value="eFR1_2_sf"/>
</dbReference>
<name>A0ABT7IHN3_9GAMM</name>
<dbReference type="Gene3D" id="3.30.420.60">
    <property type="entry name" value="eRF1 domain 2"/>
    <property type="match status" value="1"/>
</dbReference>
<dbReference type="EMBL" id="JASSVS010000008">
    <property type="protein sequence ID" value="MDL0432663.1"/>
    <property type="molecule type" value="Genomic_DNA"/>
</dbReference>
<evidence type="ECO:0000313" key="1">
    <source>
        <dbReference type="EMBL" id="MDL0432663.1"/>
    </source>
</evidence>
<accession>A0ABT7IHN3</accession>